<feature type="region of interest" description="Disordered" evidence="1">
    <location>
        <begin position="25"/>
        <end position="104"/>
    </location>
</feature>
<name>A0ABT5ECT3_9BACT</name>
<proteinExistence type="predicted"/>
<dbReference type="PRINTS" id="PR01217">
    <property type="entry name" value="PRICHEXTENSN"/>
</dbReference>
<evidence type="ECO:0000313" key="3">
    <source>
        <dbReference type="Proteomes" id="UP001221686"/>
    </source>
</evidence>
<gene>
    <name evidence="2" type="ORF">POL25_42760</name>
</gene>
<organism evidence="2 3">
    <name type="scientific">Nannocystis bainbridge</name>
    <dbReference type="NCBI Taxonomy" id="2995303"/>
    <lineage>
        <taxon>Bacteria</taxon>
        <taxon>Pseudomonadati</taxon>
        <taxon>Myxococcota</taxon>
        <taxon>Polyangia</taxon>
        <taxon>Nannocystales</taxon>
        <taxon>Nannocystaceae</taxon>
        <taxon>Nannocystis</taxon>
    </lineage>
</organism>
<keyword evidence="3" id="KW-1185">Reference proteome</keyword>
<sequence length="565" mass="60838">MLPTPKLTFATLLAFLCSCTIVRVPYSGPSSPPRGTAGKPKPAKKPQPKPSSSKPKPKPTPKPAPKPAKPTPKPSGPGKPAKPQEPPPRPDPRPEEPPPGVRDGTQIVVPLRVDFDGAVNKVDSLIQKTITQDWQVVSDPKSATKIEVRYTIWRDPIKAKFDDGRLDVAVNVRYAADVRASTKIGKRLIWITKGETWGTKAEPQKVAAKFHADFKIENDFRVTAAPALDDIDFGPAPSGQVCVKALAKVCITKESVAPMVNKNLQKQLVPKIQQALAQADAQFEKQLNLKKQAQTLWAGLQQPQSLQQFAQGRCPPEAGAICSTPAWLVAKPTALGVSQPRMDGGSLRVDLGLAGQLVVTLGAKPAVKPVPLPKLQPVTDPPGFAFKSRLRLPISQLNEELSKRLGNVKLDGRNTPDIVITYVKLVDAFEGRHPHRLTFAVGVGGAIRGELKLQGDLEWDARARELAIENFDYTVDTDNAALKKLSESQYAALRKLVADKARWKLDTRAAALSDAVSKALGGAVAGRLQVDAEVTAIEVENFSVKDGLVDAAVALGGKLEVAFTP</sequence>
<accession>A0ABT5ECT3</accession>
<dbReference type="Proteomes" id="UP001221686">
    <property type="component" value="Unassembled WGS sequence"/>
</dbReference>
<protein>
    <submittedName>
        <fullName evidence="2">DUF4403 family protein</fullName>
    </submittedName>
</protein>
<dbReference type="EMBL" id="JAQNDL010000005">
    <property type="protein sequence ID" value="MDC0723682.1"/>
    <property type="molecule type" value="Genomic_DNA"/>
</dbReference>
<dbReference type="RefSeq" id="WP_272092226.1">
    <property type="nucleotide sequence ID" value="NZ_JAQNDL010000005.1"/>
</dbReference>
<dbReference type="PROSITE" id="PS51257">
    <property type="entry name" value="PROKAR_LIPOPROTEIN"/>
    <property type="match status" value="1"/>
</dbReference>
<feature type="compositionally biased region" description="Pro residues" evidence="1">
    <location>
        <begin position="58"/>
        <end position="77"/>
    </location>
</feature>
<reference evidence="2 3" key="1">
    <citation type="submission" date="2022-11" db="EMBL/GenBank/DDBJ databases">
        <title>Minimal conservation of predation-associated metabolite biosynthetic gene clusters underscores biosynthetic potential of Myxococcota including descriptions for ten novel species: Archangium lansinium sp. nov., Myxococcus landrumus sp. nov., Nannocystis bai.</title>
        <authorList>
            <person name="Ahearne A."/>
            <person name="Stevens C."/>
            <person name="Dowd S."/>
        </authorList>
    </citation>
    <scope>NUCLEOTIDE SEQUENCE [LARGE SCALE GENOMIC DNA]</scope>
    <source>
        <strain evidence="2 3">BB15-2</strain>
    </source>
</reference>
<dbReference type="InterPro" id="IPR025515">
    <property type="entry name" value="DUF4403"/>
</dbReference>
<comment type="caution">
    <text evidence="2">The sequence shown here is derived from an EMBL/GenBank/DDBJ whole genome shotgun (WGS) entry which is preliminary data.</text>
</comment>
<dbReference type="Pfam" id="PF14356">
    <property type="entry name" value="DUF4403"/>
    <property type="match status" value="1"/>
</dbReference>
<evidence type="ECO:0000313" key="2">
    <source>
        <dbReference type="EMBL" id="MDC0723682.1"/>
    </source>
</evidence>
<evidence type="ECO:0000256" key="1">
    <source>
        <dbReference type="SAM" id="MobiDB-lite"/>
    </source>
</evidence>